<dbReference type="Proteomes" id="UP000477782">
    <property type="component" value="Unassembled WGS sequence"/>
</dbReference>
<sequence>GDGDVDNTATADSDETEEVSDSEVVGIVYDPVLLIDKVVTDVGGDGPDGLVDAAGDIITYEITVTNDGNVTLTNVTITDPLT</sequence>
<proteinExistence type="predicted"/>
<feature type="domain" description="DUF7507" evidence="2">
    <location>
        <begin position="51"/>
        <end position="81"/>
    </location>
</feature>
<dbReference type="InterPro" id="IPR055354">
    <property type="entry name" value="DUF7507"/>
</dbReference>
<feature type="non-terminal residue" evidence="3">
    <location>
        <position position="82"/>
    </location>
</feature>
<keyword evidence="4" id="KW-1185">Reference proteome</keyword>
<dbReference type="AlphaFoldDB" id="A0A6M0QXW8"/>
<dbReference type="InterPro" id="IPR047589">
    <property type="entry name" value="DUF11_rpt"/>
</dbReference>
<dbReference type="EMBL" id="JAAIVJ010000060">
    <property type="protein sequence ID" value="NEY92305.1"/>
    <property type="molecule type" value="Genomic_DNA"/>
</dbReference>
<evidence type="ECO:0000313" key="4">
    <source>
        <dbReference type="Proteomes" id="UP000477782"/>
    </source>
</evidence>
<protein>
    <submittedName>
        <fullName evidence="3">DUF11 domain-containing protein</fullName>
    </submittedName>
</protein>
<evidence type="ECO:0000256" key="1">
    <source>
        <dbReference type="SAM" id="MobiDB-lite"/>
    </source>
</evidence>
<name>A0A6M0QXW8_9RHOB</name>
<accession>A0A6M0QXW8</accession>
<evidence type="ECO:0000313" key="3">
    <source>
        <dbReference type="EMBL" id="NEY92305.1"/>
    </source>
</evidence>
<feature type="compositionally biased region" description="Acidic residues" evidence="1">
    <location>
        <begin position="12"/>
        <end position="21"/>
    </location>
</feature>
<evidence type="ECO:0000259" key="2">
    <source>
        <dbReference type="Pfam" id="PF24346"/>
    </source>
</evidence>
<feature type="region of interest" description="Disordered" evidence="1">
    <location>
        <begin position="1"/>
        <end position="22"/>
    </location>
</feature>
<comment type="caution">
    <text evidence="3">The sequence shown here is derived from an EMBL/GenBank/DDBJ whole genome shotgun (WGS) entry which is preliminary data.</text>
</comment>
<feature type="non-terminal residue" evidence="3">
    <location>
        <position position="1"/>
    </location>
</feature>
<reference evidence="3 4" key="1">
    <citation type="submission" date="2020-02" db="EMBL/GenBank/DDBJ databases">
        <authorList>
            <person name="Chen W.-M."/>
        </authorList>
    </citation>
    <scope>NUCLEOTIDE SEQUENCE [LARGE SCALE GENOMIC DNA]</scope>
    <source>
        <strain evidence="3 4">KMS-5</strain>
    </source>
</reference>
<dbReference type="NCBIfam" id="TIGR01451">
    <property type="entry name" value="B_ant_repeat"/>
    <property type="match status" value="1"/>
</dbReference>
<gene>
    <name evidence="3" type="ORF">G4Z14_18740</name>
</gene>
<organism evidence="3 4">
    <name type="scientific">Tabrizicola oligotrophica</name>
    <dbReference type="NCBI Taxonomy" id="2710650"/>
    <lineage>
        <taxon>Bacteria</taxon>
        <taxon>Pseudomonadati</taxon>
        <taxon>Pseudomonadota</taxon>
        <taxon>Alphaproteobacteria</taxon>
        <taxon>Rhodobacterales</taxon>
        <taxon>Paracoccaceae</taxon>
        <taxon>Tabrizicola</taxon>
    </lineage>
</organism>
<dbReference type="RefSeq" id="WP_164628492.1">
    <property type="nucleotide sequence ID" value="NZ_JAAIVJ010000060.1"/>
</dbReference>
<dbReference type="Pfam" id="PF24346">
    <property type="entry name" value="DUF7507"/>
    <property type="match status" value="1"/>
</dbReference>